<dbReference type="InterPro" id="IPR036457">
    <property type="entry name" value="PPM-type-like_dom_sf"/>
</dbReference>
<evidence type="ECO:0000256" key="1">
    <source>
        <dbReference type="SAM" id="MobiDB-lite"/>
    </source>
</evidence>
<feature type="domain" description="PPM-type phosphatase" evidence="2">
    <location>
        <begin position="20"/>
        <end position="293"/>
    </location>
</feature>
<dbReference type="Gene3D" id="3.60.40.10">
    <property type="entry name" value="PPM-type phosphatase domain"/>
    <property type="match status" value="1"/>
</dbReference>
<dbReference type="EMBL" id="MN739581">
    <property type="protein sequence ID" value="QHT14301.1"/>
    <property type="molecule type" value="Genomic_DNA"/>
</dbReference>
<accession>A0A6C0DD29</accession>
<feature type="region of interest" description="Disordered" evidence="1">
    <location>
        <begin position="1"/>
        <end position="39"/>
    </location>
</feature>
<dbReference type="InterPro" id="IPR015655">
    <property type="entry name" value="PP2C"/>
</dbReference>
<organism evidence="3">
    <name type="scientific">viral metagenome</name>
    <dbReference type="NCBI Taxonomy" id="1070528"/>
    <lineage>
        <taxon>unclassified sequences</taxon>
        <taxon>metagenomes</taxon>
        <taxon>organismal metagenomes</taxon>
    </lineage>
</organism>
<evidence type="ECO:0000259" key="2">
    <source>
        <dbReference type="PROSITE" id="PS51746"/>
    </source>
</evidence>
<name>A0A6C0DD29_9ZZZZ</name>
<dbReference type="GO" id="GO:0004722">
    <property type="term" value="F:protein serine/threonine phosphatase activity"/>
    <property type="evidence" value="ECO:0007669"/>
    <property type="project" value="InterPro"/>
</dbReference>
<reference evidence="3" key="1">
    <citation type="journal article" date="2020" name="Nature">
        <title>Giant virus diversity and host interactions through global metagenomics.</title>
        <authorList>
            <person name="Schulz F."/>
            <person name="Roux S."/>
            <person name="Paez-Espino D."/>
            <person name="Jungbluth S."/>
            <person name="Walsh D.A."/>
            <person name="Denef V.J."/>
            <person name="McMahon K.D."/>
            <person name="Konstantinidis K.T."/>
            <person name="Eloe-Fadrosh E.A."/>
            <person name="Kyrpides N.C."/>
            <person name="Woyke T."/>
        </authorList>
    </citation>
    <scope>NUCLEOTIDE SEQUENCE</scope>
    <source>
        <strain evidence="3">GVMAG-M-3300023174-137</strain>
    </source>
</reference>
<dbReference type="SUPFAM" id="SSF81606">
    <property type="entry name" value="PP2C-like"/>
    <property type="match status" value="1"/>
</dbReference>
<dbReference type="InterPro" id="IPR001932">
    <property type="entry name" value="PPM-type_phosphatase-like_dom"/>
</dbReference>
<dbReference type="SMART" id="SM00332">
    <property type="entry name" value="PP2Cc"/>
    <property type="match status" value="1"/>
</dbReference>
<dbReference type="Pfam" id="PF00481">
    <property type="entry name" value="PP2C"/>
    <property type="match status" value="1"/>
</dbReference>
<sequence>MPRSKKQKSFTGTEKSMKYATSYRNGRGRNPPSTEDRHFVDPGEITILGVLDGHGGLAVVEHTHKHLSGKIRAHVVKSEGDENAICKGLAKLFHEHNEGLKAGGRIIHRDTGSTATIAIITAKSCIIAHIGDSPACIFDPEGKVLHTIRPHVPSNAEEKHRIEKNGGFVSNSKGDIPRVMGELAVSRAFGDFSLAPHVICEPDIQVFPRPERGYLALMSDGLIELPPTIDNDDKGEIFKSIPDIAKNIAGAIQETRGDLPGAAELVLKRHVNESSGNEEDYNGDDLTLIIHDIGLGTKKLFNTSITRHKKGGGRRRGRTKKISGTFYI</sequence>
<evidence type="ECO:0000313" key="3">
    <source>
        <dbReference type="EMBL" id="QHT14301.1"/>
    </source>
</evidence>
<dbReference type="CDD" id="cd00143">
    <property type="entry name" value="PP2Cc"/>
    <property type="match status" value="1"/>
</dbReference>
<dbReference type="AlphaFoldDB" id="A0A6C0DD29"/>
<dbReference type="PROSITE" id="PS51746">
    <property type="entry name" value="PPM_2"/>
    <property type="match status" value="1"/>
</dbReference>
<proteinExistence type="predicted"/>
<dbReference type="PANTHER" id="PTHR47992">
    <property type="entry name" value="PROTEIN PHOSPHATASE"/>
    <property type="match status" value="1"/>
</dbReference>
<protein>
    <recommendedName>
        <fullName evidence="2">PPM-type phosphatase domain-containing protein</fullName>
    </recommendedName>
</protein>